<evidence type="ECO:0000256" key="1">
    <source>
        <dbReference type="SAM" id="MobiDB-lite"/>
    </source>
</evidence>
<keyword evidence="2" id="KW-0812">Transmembrane</keyword>
<dbReference type="CDD" id="cd00093">
    <property type="entry name" value="HTH_XRE"/>
    <property type="match status" value="1"/>
</dbReference>
<organism evidence="4 5">
    <name type="scientific">Caballeronia glathei</name>
    <dbReference type="NCBI Taxonomy" id="60547"/>
    <lineage>
        <taxon>Bacteria</taxon>
        <taxon>Pseudomonadati</taxon>
        <taxon>Pseudomonadota</taxon>
        <taxon>Betaproteobacteria</taxon>
        <taxon>Burkholderiales</taxon>
        <taxon>Burkholderiaceae</taxon>
        <taxon>Caballeronia</taxon>
    </lineage>
</organism>
<feature type="compositionally biased region" description="Low complexity" evidence="1">
    <location>
        <begin position="24"/>
        <end position="34"/>
    </location>
</feature>
<dbReference type="PANTHER" id="PTHR34475:SF1">
    <property type="entry name" value="CYTOSKELETON PROTEIN RODZ"/>
    <property type="match status" value="1"/>
</dbReference>
<feature type="compositionally biased region" description="Gly residues" evidence="1">
    <location>
        <begin position="12"/>
        <end position="22"/>
    </location>
</feature>
<feature type="transmembrane region" description="Helical" evidence="2">
    <location>
        <begin position="154"/>
        <end position="171"/>
    </location>
</feature>
<feature type="domain" description="HTH cro/C1-type" evidence="3">
    <location>
        <begin position="50"/>
        <end position="111"/>
    </location>
</feature>
<reference evidence="4 5" key="1">
    <citation type="submission" date="2014-03" db="EMBL/GenBank/DDBJ databases">
        <title>Draft Genome Sequences of Four Burkholderia Strains.</title>
        <authorList>
            <person name="Liu X.Y."/>
            <person name="Li C.X."/>
            <person name="Xu J.H."/>
        </authorList>
    </citation>
    <scope>NUCLEOTIDE SEQUENCE [LARGE SCALE GENOMIC DNA]</scope>
    <source>
        <strain evidence="4 5">DSM 50014</strain>
    </source>
</reference>
<name>A0A069PSQ8_9BURK</name>
<keyword evidence="2" id="KW-1133">Transmembrane helix</keyword>
<dbReference type="InterPro" id="IPR050400">
    <property type="entry name" value="Bact_Cytoskel_RodZ"/>
</dbReference>
<dbReference type="Proteomes" id="UP000027466">
    <property type="component" value="Unassembled WGS sequence"/>
</dbReference>
<dbReference type="SUPFAM" id="SSF47413">
    <property type="entry name" value="lambda repressor-like DNA-binding domains"/>
    <property type="match status" value="1"/>
</dbReference>
<keyword evidence="5" id="KW-1185">Reference proteome</keyword>
<evidence type="ECO:0000313" key="4">
    <source>
        <dbReference type="EMBL" id="KDR43778.1"/>
    </source>
</evidence>
<evidence type="ECO:0000256" key="2">
    <source>
        <dbReference type="SAM" id="Phobius"/>
    </source>
</evidence>
<feature type="region of interest" description="Disordered" evidence="1">
    <location>
        <begin position="192"/>
        <end position="245"/>
    </location>
</feature>
<dbReference type="STRING" id="60547.GCA_000751215_02388"/>
<feature type="compositionally biased region" description="Low complexity" evidence="1">
    <location>
        <begin position="192"/>
        <end position="207"/>
    </location>
</feature>
<dbReference type="RefSeq" id="WP_035930471.1">
    <property type="nucleotide sequence ID" value="NZ_CADFFX010000001.1"/>
</dbReference>
<sequence>MSEPQHPAPFGGHTGNQPGGQPDGQAMSGGAASSGVQAGSLESIAAVGARLMQLREAKGWSIDDVSARLKVSPQKLRLLEAGDLSHLPDRTFAAGIVRSYAKMLGADPAPFTAALRRASGPVEQNLTLPASSGSGLPRGRVSVPLGGSGRRRSWLWGVAAVIVAVIALAMWHTGGDSAAWLARLKASANGTAVSSAGGTSAASSVATPDEAAAANTGEASSPGETATAAAGEGAQPMPHPLGTNALPASSSAIAAVQGASAIAPAASAPAAVAAAQTPAPAPASAPAVAGTGGNALEMRVKQDSWFSVRQKDGKEVFSGLVRAGDAQRVEGELPFKVTIGNRAGLESLTLDDEPVDPAKYAVARGNVARFSLP</sequence>
<feature type="compositionally biased region" description="Low complexity" evidence="1">
    <location>
        <begin position="218"/>
        <end position="234"/>
    </location>
</feature>
<evidence type="ECO:0000259" key="3">
    <source>
        <dbReference type="SMART" id="SM00530"/>
    </source>
</evidence>
<protein>
    <submittedName>
        <fullName evidence="4">XRE family transcriptional regulator</fullName>
    </submittedName>
</protein>
<dbReference type="GO" id="GO:0003677">
    <property type="term" value="F:DNA binding"/>
    <property type="evidence" value="ECO:0007669"/>
    <property type="project" value="InterPro"/>
</dbReference>
<dbReference type="PANTHER" id="PTHR34475">
    <property type="match status" value="1"/>
</dbReference>
<comment type="caution">
    <text evidence="4">The sequence shown here is derived from an EMBL/GenBank/DDBJ whole genome shotgun (WGS) entry which is preliminary data.</text>
</comment>
<accession>A0A069PSQ8</accession>
<feature type="region of interest" description="Disordered" evidence="1">
    <location>
        <begin position="1"/>
        <end position="34"/>
    </location>
</feature>
<evidence type="ECO:0000313" key="5">
    <source>
        <dbReference type="Proteomes" id="UP000027466"/>
    </source>
</evidence>
<keyword evidence="2" id="KW-0472">Membrane</keyword>
<gene>
    <name evidence="4" type="ORF">BG61_28790</name>
</gene>
<dbReference type="Gene3D" id="1.10.260.40">
    <property type="entry name" value="lambda repressor-like DNA-binding domains"/>
    <property type="match status" value="1"/>
</dbReference>
<dbReference type="EMBL" id="JFHC01000005">
    <property type="protein sequence ID" value="KDR43778.1"/>
    <property type="molecule type" value="Genomic_DNA"/>
</dbReference>
<dbReference type="InterPro" id="IPR001387">
    <property type="entry name" value="Cro/C1-type_HTH"/>
</dbReference>
<proteinExistence type="predicted"/>
<dbReference type="AlphaFoldDB" id="A0A069PSQ8"/>
<dbReference type="SMART" id="SM00530">
    <property type="entry name" value="HTH_XRE"/>
    <property type="match status" value="1"/>
</dbReference>
<dbReference type="Pfam" id="PF13413">
    <property type="entry name" value="HTH_25"/>
    <property type="match status" value="1"/>
</dbReference>
<dbReference type="InterPro" id="IPR010982">
    <property type="entry name" value="Lambda_DNA-bd_dom_sf"/>
</dbReference>
<dbReference type="InterPro" id="IPR025194">
    <property type="entry name" value="RodZ-like_C"/>
</dbReference>
<dbReference type="Pfam" id="PF13464">
    <property type="entry name" value="RodZ_C"/>
    <property type="match status" value="1"/>
</dbReference>